<dbReference type="SUPFAM" id="SSF54637">
    <property type="entry name" value="Thioesterase/thiol ester dehydrase-isomerase"/>
    <property type="match status" value="1"/>
</dbReference>
<dbReference type="PANTHER" id="PTHR31793">
    <property type="entry name" value="4-HYDROXYBENZOYL-COA THIOESTERASE FAMILY MEMBER"/>
    <property type="match status" value="1"/>
</dbReference>
<dbReference type="RefSeq" id="WP_081152345.1">
    <property type="nucleotide sequence ID" value="NZ_CP020465.1"/>
</dbReference>
<accession>A0A222GA56</accession>
<dbReference type="Pfam" id="PF13279">
    <property type="entry name" value="4HBT_2"/>
    <property type="match status" value="1"/>
</dbReference>
<dbReference type="OrthoDB" id="9799036at2"/>
<dbReference type="CDD" id="cd00586">
    <property type="entry name" value="4HBT"/>
    <property type="match status" value="1"/>
</dbReference>
<keyword evidence="4" id="KW-1185">Reference proteome</keyword>
<name>A0A222GA56_9GAMM</name>
<dbReference type="InterPro" id="IPR029069">
    <property type="entry name" value="HotDog_dom_sf"/>
</dbReference>
<comment type="similarity">
    <text evidence="1">Belongs to the 4-hydroxybenzoyl-CoA thioesterase family.</text>
</comment>
<dbReference type="Gene3D" id="3.10.129.10">
    <property type="entry name" value="Hotdog Thioesterase"/>
    <property type="match status" value="1"/>
</dbReference>
<dbReference type="Proteomes" id="UP000202259">
    <property type="component" value="Chromosome"/>
</dbReference>
<sequence length="139" mass="16122">MFYEIIKPRVGETDALGHINNTVIPQWFEGGRNPIFRLFSPEFNLNLSQWGLTLAKSTIEFHLPLLFDYDVEIKTYISRIGTSSLDVYQEAWQNGVKHVSGTAVMVHFDFITRESRPISNSFKQKLHMHFSSSISETYY</sequence>
<dbReference type="KEGG" id="cber:B5D82_13885"/>
<proteinExistence type="inferred from homology"/>
<evidence type="ECO:0000313" key="3">
    <source>
        <dbReference type="EMBL" id="ASP48759.1"/>
    </source>
</evidence>
<evidence type="ECO:0000256" key="1">
    <source>
        <dbReference type="ARBA" id="ARBA00005953"/>
    </source>
</evidence>
<dbReference type="GO" id="GO:0047617">
    <property type="term" value="F:fatty acyl-CoA hydrolase activity"/>
    <property type="evidence" value="ECO:0007669"/>
    <property type="project" value="TreeGrafter"/>
</dbReference>
<dbReference type="InterPro" id="IPR050563">
    <property type="entry name" value="4-hydroxybenzoyl-CoA_TE"/>
</dbReference>
<evidence type="ECO:0000256" key="2">
    <source>
        <dbReference type="ARBA" id="ARBA00022801"/>
    </source>
</evidence>
<dbReference type="PANTHER" id="PTHR31793:SF27">
    <property type="entry name" value="NOVEL THIOESTERASE SUPERFAMILY DOMAIN AND SAPOSIN A-TYPE DOMAIN CONTAINING PROTEIN (0610012H03RIK)"/>
    <property type="match status" value="1"/>
</dbReference>
<reference evidence="3 4" key="1">
    <citation type="submission" date="2017-08" db="EMBL/GenBank/DDBJ databases">
        <title>Complete genome of Colwellia sp. NB097-1, a psychrophile bacterium ioslated from Bering Sea.</title>
        <authorList>
            <person name="Chen X."/>
        </authorList>
    </citation>
    <scope>NUCLEOTIDE SEQUENCE [LARGE SCALE GENOMIC DNA]</scope>
    <source>
        <strain evidence="3 4">NB097-1</strain>
    </source>
</reference>
<dbReference type="EMBL" id="CP020465">
    <property type="protein sequence ID" value="ASP48759.1"/>
    <property type="molecule type" value="Genomic_DNA"/>
</dbReference>
<gene>
    <name evidence="3" type="ORF">B5D82_13885</name>
</gene>
<organism evidence="3 4">
    <name type="scientific">Cognaticolwellia beringensis</name>
    <dbReference type="NCBI Taxonomy" id="1967665"/>
    <lineage>
        <taxon>Bacteria</taxon>
        <taxon>Pseudomonadati</taxon>
        <taxon>Pseudomonadota</taxon>
        <taxon>Gammaproteobacteria</taxon>
        <taxon>Alteromonadales</taxon>
        <taxon>Colwelliaceae</taxon>
        <taxon>Cognaticolwellia</taxon>
    </lineage>
</organism>
<keyword evidence="2" id="KW-0378">Hydrolase</keyword>
<dbReference type="AlphaFoldDB" id="A0A222GA56"/>
<protein>
    <submittedName>
        <fullName evidence="3">Thioesterase</fullName>
    </submittedName>
</protein>
<evidence type="ECO:0000313" key="4">
    <source>
        <dbReference type="Proteomes" id="UP000202259"/>
    </source>
</evidence>